<reference evidence="2 3" key="1">
    <citation type="journal article" date="2015" name="Proc. Natl. Acad. Sci. U.S.A.">
        <title>The resurrection genome of Boea hygrometrica: A blueprint for survival of dehydration.</title>
        <authorList>
            <person name="Xiao L."/>
            <person name="Yang G."/>
            <person name="Zhang L."/>
            <person name="Yang X."/>
            <person name="Zhao S."/>
            <person name="Ji Z."/>
            <person name="Zhou Q."/>
            <person name="Hu M."/>
            <person name="Wang Y."/>
            <person name="Chen M."/>
            <person name="Xu Y."/>
            <person name="Jin H."/>
            <person name="Xiao X."/>
            <person name="Hu G."/>
            <person name="Bao F."/>
            <person name="Hu Y."/>
            <person name="Wan P."/>
            <person name="Li L."/>
            <person name="Deng X."/>
            <person name="Kuang T."/>
            <person name="Xiang C."/>
            <person name="Zhu J.K."/>
            <person name="Oliver M.J."/>
            <person name="He Y."/>
        </authorList>
    </citation>
    <scope>NUCLEOTIDE SEQUENCE [LARGE SCALE GENOMIC DNA]</scope>
    <source>
        <strain evidence="3">cv. XS01</strain>
    </source>
</reference>
<proteinExistence type="predicted"/>
<accession>A0A2Z7CUE7</accession>
<protein>
    <submittedName>
        <fullName evidence="2">CMP-N-acetylneuraminate-poly-alpha-2, 8-sialyltran sferase</fullName>
    </submittedName>
</protein>
<organism evidence="2 3">
    <name type="scientific">Dorcoceras hygrometricum</name>
    <dbReference type="NCBI Taxonomy" id="472368"/>
    <lineage>
        <taxon>Eukaryota</taxon>
        <taxon>Viridiplantae</taxon>
        <taxon>Streptophyta</taxon>
        <taxon>Embryophyta</taxon>
        <taxon>Tracheophyta</taxon>
        <taxon>Spermatophyta</taxon>
        <taxon>Magnoliopsida</taxon>
        <taxon>eudicotyledons</taxon>
        <taxon>Gunneridae</taxon>
        <taxon>Pentapetalae</taxon>
        <taxon>asterids</taxon>
        <taxon>lamiids</taxon>
        <taxon>Lamiales</taxon>
        <taxon>Gesneriaceae</taxon>
        <taxon>Didymocarpoideae</taxon>
        <taxon>Trichosporeae</taxon>
        <taxon>Loxocarpinae</taxon>
        <taxon>Dorcoceras</taxon>
    </lineage>
</organism>
<dbReference type="AlphaFoldDB" id="A0A2Z7CUE7"/>
<sequence length="206" mass="23138">MGFVKASMTYDSCASMRYDDQSSSQSSHEGKDGIGYQKPESSKPSWLKNRLDKDKAKAGSKSHVQHQPRRSPRDRGAIIARTNTNTPSTCSLRTMIRVDGVWVVEPFCDQWVKIPRPVVCTEVSKQCSFVDFFPVVSEPLGILRKRWADICLEIVGFCASWRLLPVGSLTFSRSPSVVEPVFRVAPRQSPVFAMIKFPSIVAVLRR</sequence>
<gene>
    <name evidence="2" type="ORF">F511_19632</name>
</gene>
<evidence type="ECO:0000313" key="3">
    <source>
        <dbReference type="Proteomes" id="UP000250235"/>
    </source>
</evidence>
<name>A0A2Z7CUE7_9LAMI</name>
<feature type="compositionally biased region" description="Basic residues" evidence="1">
    <location>
        <begin position="58"/>
        <end position="70"/>
    </location>
</feature>
<evidence type="ECO:0000256" key="1">
    <source>
        <dbReference type="SAM" id="MobiDB-lite"/>
    </source>
</evidence>
<dbReference type="Proteomes" id="UP000250235">
    <property type="component" value="Unassembled WGS sequence"/>
</dbReference>
<feature type="region of interest" description="Disordered" evidence="1">
    <location>
        <begin position="15"/>
        <end position="78"/>
    </location>
</feature>
<keyword evidence="3" id="KW-1185">Reference proteome</keyword>
<evidence type="ECO:0000313" key="2">
    <source>
        <dbReference type="EMBL" id="KZV50720.1"/>
    </source>
</evidence>
<dbReference type="EMBL" id="KQ992348">
    <property type="protein sequence ID" value="KZV50720.1"/>
    <property type="molecule type" value="Genomic_DNA"/>
</dbReference>